<organism evidence="3 4">
    <name type="scientific">Candidatus Synechococcus calcipolaris G9</name>
    <dbReference type="NCBI Taxonomy" id="1497997"/>
    <lineage>
        <taxon>Bacteria</taxon>
        <taxon>Bacillati</taxon>
        <taxon>Cyanobacteriota</taxon>
        <taxon>Cyanophyceae</taxon>
        <taxon>Synechococcales</taxon>
        <taxon>Synechococcaceae</taxon>
        <taxon>Synechococcus</taxon>
    </lineage>
</organism>
<sequence length="146" mass="16669">MISKQPISTKQPQANWPIHQLPGLKESDAEKLEHHGIETTRQLLQKTQQPADLETLAAQLQVHLPRLKKWRAMADLAQIPSVGCKYCGLLPHSGIGSRQQLAKIPVHRLHQQVLRFYVSNMQRRDLCPEVSRVATWIAQAQRFPHP</sequence>
<feature type="domain" description="DUF4332" evidence="2">
    <location>
        <begin position="22"/>
        <end position="142"/>
    </location>
</feature>
<dbReference type="InterPro" id="IPR025567">
    <property type="entry name" value="DUF4332"/>
</dbReference>
<evidence type="ECO:0000313" key="4">
    <source>
        <dbReference type="Proteomes" id="UP001154265"/>
    </source>
</evidence>
<dbReference type="Pfam" id="PF14229">
    <property type="entry name" value="DUF4332"/>
    <property type="match status" value="1"/>
</dbReference>
<gene>
    <name evidence="3" type="ORF">L3556_15845</name>
</gene>
<evidence type="ECO:0000256" key="1">
    <source>
        <dbReference type="SAM" id="MobiDB-lite"/>
    </source>
</evidence>
<evidence type="ECO:0000259" key="2">
    <source>
        <dbReference type="Pfam" id="PF14229"/>
    </source>
</evidence>
<dbReference type="Proteomes" id="UP001154265">
    <property type="component" value="Unassembled WGS sequence"/>
</dbReference>
<proteinExistence type="predicted"/>
<name>A0ABT6F3H0_9SYNE</name>
<accession>A0ABT6F3H0</accession>
<dbReference type="RefSeq" id="WP_277868307.1">
    <property type="nucleotide sequence ID" value="NZ_JAKKUT010000008.1"/>
</dbReference>
<dbReference type="EMBL" id="JAKKUT010000008">
    <property type="protein sequence ID" value="MDG2992393.1"/>
    <property type="molecule type" value="Genomic_DNA"/>
</dbReference>
<reference evidence="3" key="2">
    <citation type="submission" date="2022-01" db="EMBL/GenBank/DDBJ databases">
        <authorList>
            <person name="Zivanovic Y."/>
            <person name="Moreira D."/>
            <person name="Lopez-Garcia P."/>
        </authorList>
    </citation>
    <scope>NUCLEOTIDE SEQUENCE</scope>
    <source>
        <strain evidence="3">G9</strain>
    </source>
</reference>
<evidence type="ECO:0000313" key="3">
    <source>
        <dbReference type="EMBL" id="MDG2992393.1"/>
    </source>
</evidence>
<feature type="region of interest" description="Disordered" evidence="1">
    <location>
        <begin position="1"/>
        <end position="22"/>
    </location>
</feature>
<comment type="caution">
    <text evidence="3">The sequence shown here is derived from an EMBL/GenBank/DDBJ whole genome shotgun (WGS) entry which is preliminary data.</text>
</comment>
<protein>
    <submittedName>
        <fullName evidence="3">DUF4332 domain-containing protein</fullName>
    </submittedName>
</protein>
<feature type="compositionally biased region" description="Polar residues" evidence="1">
    <location>
        <begin position="1"/>
        <end position="14"/>
    </location>
</feature>
<reference evidence="3" key="1">
    <citation type="journal article" date="2022" name="Genome Biol. Evol.">
        <title>A New Gene Family Diagnostic for Intracellular Biomineralization of Amorphous Ca Carbonates by Cyanobacteria.</title>
        <authorList>
            <person name="Benzerara K."/>
            <person name="Duprat E."/>
            <person name="Bitard-Feildel T."/>
            <person name="Caumes G."/>
            <person name="Cassier-Chauvat C."/>
            <person name="Chauvat F."/>
            <person name="Dezi M."/>
            <person name="Diop S.I."/>
            <person name="Gaschignard G."/>
            <person name="Gorgen S."/>
            <person name="Gugger M."/>
            <person name="Lopez-Garcia P."/>
            <person name="Millet M."/>
            <person name="Skouri-Panet F."/>
            <person name="Moreira D."/>
            <person name="Callebaut I."/>
        </authorList>
    </citation>
    <scope>NUCLEOTIDE SEQUENCE</scope>
    <source>
        <strain evidence="3">G9</strain>
    </source>
</reference>
<keyword evidence="4" id="KW-1185">Reference proteome</keyword>